<dbReference type="Gene3D" id="1.25.40.20">
    <property type="entry name" value="Ankyrin repeat-containing domain"/>
    <property type="match status" value="2"/>
</dbReference>
<dbReference type="Pfam" id="PF07525">
    <property type="entry name" value="SOCS_box"/>
    <property type="match status" value="1"/>
</dbReference>
<dbReference type="EMBL" id="CAXITT010000040">
    <property type="protein sequence ID" value="CAL1528964.1"/>
    <property type="molecule type" value="Genomic_DNA"/>
</dbReference>
<feature type="repeat" description="ANK" evidence="1">
    <location>
        <begin position="119"/>
        <end position="151"/>
    </location>
</feature>
<organism evidence="3 4">
    <name type="scientific">Lymnaea stagnalis</name>
    <name type="common">Great pond snail</name>
    <name type="synonym">Helix stagnalis</name>
    <dbReference type="NCBI Taxonomy" id="6523"/>
    <lineage>
        <taxon>Eukaryota</taxon>
        <taxon>Metazoa</taxon>
        <taxon>Spiralia</taxon>
        <taxon>Lophotrochozoa</taxon>
        <taxon>Mollusca</taxon>
        <taxon>Gastropoda</taxon>
        <taxon>Heterobranchia</taxon>
        <taxon>Euthyneura</taxon>
        <taxon>Panpulmonata</taxon>
        <taxon>Hygrophila</taxon>
        <taxon>Lymnaeoidea</taxon>
        <taxon>Lymnaeidae</taxon>
        <taxon>Lymnaea</taxon>
    </lineage>
</organism>
<keyword evidence="1" id="KW-0040">ANK repeat</keyword>
<dbReference type="GO" id="GO:0035556">
    <property type="term" value="P:intracellular signal transduction"/>
    <property type="evidence" value="ECO:0007669"/>
    <property type="project" value="InterPro"/>
</dbReference>
<dbReference type="GO" id="GO:0042981">
    <property type="term" value="P:regulation of apoptotic process"/>
    <property type="evidence" value="ECO:0007669"/>
    <property type="project" value="TreeGrafter"/>
</dbReference>
<gene>
    <name evidence="3" type="ORF">GSLYS_00003134001</name>
</gene>
<dbReference type="InterPro" id="IPR036770">
    <property type="entry name" value="Ankyrin_rpt-contain_sf"/>
</dbReference>
<feature type="domain" description="SOCS box" evidence="2">
    <location>
        <begin position="334"/>
        <end position="388"/>
    </location>
</feature>
<dbReference type="CDD" id="cd03716">
    <property type="entry name" value="SOCS_ASB_like"/>
    <property type="match status" value="1"/>
</dbReference>
<dbReference type="Pfam" id="PF00023">
    <property type="entry name" value="Ank"/>
    <property type="match status" value="1"/>
</dbReference>
<dbReference type="InterPro" id="IPR001496">
    <property type="entry name" value="SOCS_box"/>
</dbReference>
<name>A0AAV2H5J4_LYMST</name>
<dbReference type="PROSITE" id="PS50297">
    <property type="entry name" value="ANK_REP_REGION"/>
    <property type="match status" value="2"/>
</dbReference>
<reference evidence="3 4" key="1">
    <citation type="submission" date="2024-04" db="EMBL/GenBank/DDBJ databases">
        <authorList>
            <consortium name="Genoscope - CEA"/>
            <person name="William W."/>
        </authorList>
    </citation>
    <scope>NUCLEOTIDE SEQUENCE [LARGE SCALE GENOMIC DNA]</scope>
</reference>
<keyword evidence="4" id="KW-1185">Reference proteome</keyword>
<dbReference type="Proteomes" id="UP001497497">
    <property type="component" value="Unassembled WGS sequence"/>
</dbReference>
<evidence type="ECO:0000256" key="1">
    <source>
        <dbReference type="PROSITE-ProRule" id="PRU00023"/>
    </source>
</evidence>
<dbReference type="InterPro" id="IPR036036">
    <property type="entry name" value="SOCS_box-like_dom_sf"/>
</dbReference>
<dbReference type="AlphaFoldDB" id="A0AAV2H5J4"/>
<comment type="caution">
    <text evidence="3">The sequence shown here is derived from an EMBL/GenBank/DDBJ whole genome shotgun (WGS) entry which is preliminary data.</text>
</comment>
<feature type="repeat" description="ANK" evidence="1">
    <location>
        <begin position="189"/>
        <end position="221"/>
    </location>
</feature>
<dbReference type="PANTHER" id="PTHR24183">
    <property type="entry name" value="FIBRONECTIN TYPE 3 AND ANKYRIN REPEAT DOMAINS PROTEIN 1"/>
    <property type="match status" value="1"/>
</dbReference>
<evidence type="ECO:0000313" key="4">
    <source>
        <dbReference type="Proteomes" id="UP001497497"/>
    </source>
</evidence>
<dbReference type="InterPro" id="IPR002110">
    <property type="entry name" value="Ankyrin_rpt"/>
</dbReference>
<dbReference type="PROSITE" id="PS50088">
    <property type="entry name" value="ANK_REPEAT"/>
    <property type="match status" value="2"/>
</dbReference>
<dbReference type="SUPFAM" id="SSF48403">
    <property type="entry name" value="Ankyrin repeat"/>
    <property type="match status" value="1"/>
</dbReference>
<dbReference type="PANTHER" id="PTHR24183:SF1">
    <property type="entry name" value="FIBRONECTIN TYPE 3 AND ANKYRIN REPEAT DOMAINS PROTEIN 1"/>
    <property type="match status" value="1"/>
</dbReference>
<evidence type="ECO:0000313" key="3">
    <source>
        <dbReference type="EMBL" id="CAL1528964.1"/>
    </source>
</evidence>
<dbReference type="SMART" id="SM00248">
    <property type="entry name" value="ANK"/>
    <property type="match status" value="7"/>
</dbReference>
<dbReference type="Pfam" id="PF12796">
    <property type="entry name" value="Ank_2"/>
    <property type="match status" value="2"/>
</dbReference>
<proteinExistence type="predicted"/>
<dbReference type="PROSITE" id="PS50225">
    <property type="entry name" value="SOCS"/>
    <property type="match status" value="1"/>
</dbReference>
<dbReference type="GO" id="GO:0005634">
    <property type="term" value="C:nucleus"/>
    <property type="evidence" value="ECO:0007669"/>
    <property type="project" value="TreeGrafter"/>
</dbReference>
<dbReference type="SUPFAM" id="SSF158235">
    <property type="entry name" value="SOCS box-like"/>
    <property type="match status" value="1"/>
</dbReference>
<evidence type="ECO:0000259" key="2">
    <source>
        <dbReference type="PROSITE" id="PS50225"/>
    </source>
</evidence>
<sequence>MAAKTKEITNVQLSDFFSAVRSGNCSKVKSLLKKKEVKINATDPTDPSCPTALIIASQLELIEMVKVLMRAKPTSADVNAETKSGRRAIWWPAKNGNVELAKVILGDKKCEINYIDKETGCSPLYRAITSNSVEVATELVHAGADVNIRRLGYDVGAETPLIKSVQMNNIDISRLLINSLCNIQAKTDDGLNALHFAVAYRRYEITELLLESKVKVNAKSKHGVTAMTVAIEQHSPYMVRLLIQFGYNLDRPYSWGESPLEQAIKLHSNRASLTLIHWGCKLIRKPRLPSYFYLAVNEKQWDVAQLLININPKYLQEKWLRQSKWPVSVYYEQDMRHHLLEMSNKVWTLKELCRSKVFMCVGKYAPIKITQLPIPESVKEYVMFNEFIKESFYEKKPLDFIACPYECPTFCSQWNCSPLDITVSSDSDVCETGL</sequence>
<accession>A0AAV2H5J4</accession>
<protein>
    <recommendedName>
        <fullName evidence="2">SOCS box domain-containing protein</fullName>
    </recommendedName>
</protein>